<gene>
    <name evidence="2" type="ORF">EB241_19290</name>
</gene>
<name>A0A3N6RWJ1_9GAMM</name>
<dbReference type="Proteomes" id="UP000279457">
    <property type="component" value="Unassembled WGS sequence"/>
</dbReference>
<proteinExistence type="predicted"/>
<comment type="caution">
    <text evidence="2">The sequence shown here is derived from an EMBL/GenBank/DDBJ whole genome shotgun (WGS) entry which is preliminary data.</text>
</comment>
<dbReference type="AlphaFoldDB" id="A0A3N6RWJ1"/>
<feature type="transmembrane region" description="Helical" evidence="1">
    <location>
        <begin position="94"/>
        <end position="116"/>
    </location>
</feature>
<organism evidence="2 3">
    <name type="scientific">Erwinia psidii</name>
    <dbReference type="NCBI Taxonomy" id="69224"/>
    <lineage>
        <taxon>Bacteria</taxon>
        <taxon>Pseudomonadati</taxon>
        <taxon>Pseudomonadota</taxon>
        <taxon>Gammaproteobacteria</taxon>
        <taxon>Enterobacterales</taxon>
        <taxon>Erwiniaceae</taxon>
        <taxon>Erwinia</taxon>
    </lineage>
</organism>
<keyword evidence="3" id="KW-1185">Reference proteome</keyword>
<sequence length="123" mass="14032">MVNNTYLSAQFYIRTAYPEENTTRRMEPYLIWLNEHNTQSGGDIRTEDGHICGKAHIMCRRTINVSCRLRCGISACVRNHSLLYPVLINLLQVLSWYLLAVLLSFSAPCDLFTAFATKMASLN</sequence>
<accession>A0A3N6RWJ1</accession>
<protein>
    <submittedName>
        <fullName evidence="2">Uncharacterized protein</fullName>
    </submittedName>
</protein>
<keyword evidence="1" id="KW-0812">Transmembrane</keyword>
<evidence type="ECO:0000313" key="2">
    <source>
        <dbReference type="EMBL" id="RQM36717.1"/>
    </source>
</evidence>
<evidence type="ECO:0000313" key="3">
    <source>
        <dbReference type="Proteomes" id="UP000279457"/>
    </source>
</evidence>
<keyword evidence="1" id="KW-0472">Membrane</keyword>
<evidence type="ECO:0000256" key="1">
    <source>
        <dbReference type="SAM" id="Phobius"/>
    </source>
</evidence>
<dbReference type="EMBL" id="RHHM01000018">
    <property type="protein sequence ID" value="RQM36717.1"/>
    <property type="molecule type" value="Genomic_DNA"/>
</dbReference>
<keyword evidence="1" id="KW-1133">Transmembrane helix</keyword>
<reference evidence="2 3" key="1">
    <citation type="submission" date="2018-10" db="EMBL/GenBank/DDBJ databases">
        <title>Draft genome sequence for the type isolate of Erwinia psidii, agent causal of bacterial blight in guava (Psidium guajava) and wilt and die-back of Eucalyptus spp.</title>
        <authorList>
            <person name="Hermenegildo P.S."/>
            <person name="Santos S.A."/>
            <person name="Guimaraes L.M.S."/>
            <person name="Vidigal P.M.P."/>
            <person name="Pereira I.C."/>
            <person name="Badel J.L."/>
            <person name="Alfenas-Zerbini P."/>
            <person name="Ferreira M.A.S.V."/>
            <person name="Alfenas A.C."/>
        </authorList>
    </citation>
    <scope>NUCLEOTIDE SEQUENCE [LARGE SCALE GENOMIC DNA]</scope>
    <source>
        <strain evidence="2 3">IBSBF 435</strain>
    </source>
</reference>